<sequence>MRKPRPRNSTRDRDVAELSTLRGLARDLEAHLAKLRCGDLPQTQLQPRRGLESAWRSLSERQARARQAAERKNRELNERVQSNADWIQRLWELLCEKRRAAETTGLVRMAGLHLKAQDDHVIRHLKTQAKQAAPQLPDIFALHGVEVLNESWGGDVQNEQWSTTQAGDLESTMVCTRRIPFDMHST</sequence>
<evidence type="ECO:0000313" key="2">
    <source>
        <dbReference type="Proteomes" id="UP000693981"/>
    </source>
</evidence>
<keyword evidence="2" id="KW-1185">Reference proteome</keyword>
<feature type="non-terminal residue" evidence="1">
    <location>
        <position position="186"/>
    </location>
</feature>
<dbReference type="OrthoDB" id="126316at2759"/>
<organism evidence="1 2">
    <name type="scientific">Phytophthora boehmeriae</name>
    <dbReference type="NCBI Taxonomy" id="109152"/>
    <lineage>
        <taxon>Eukaryota</taxon>
        <taxon>Sar</taxon>
        <taxon>Stramenopiles</taxon>
        <taxon>Oomycota</taxon>
        <taxon>Peronosporomycetes</taxon>
        <taxon>Peronosporales</taxon>
        <taxon>Peronosporaceae</taxon>
        <taxon>Phytophthora</taxon>
    </lineage>
</organism>
<reference evidence="1" key="1">
    <citation type="submission" date="2021-02" db="EMBL/GenBank/DDBJ databases">
        <authorList>
            <person name="Palmer J.M."/>
        </authorList>
    </citation>
    <scope>NUCLEOTIDE SEQUENCE</scope>
    <source>
        <strain evidence="1">SCRP23</strain>
    </source>
</reference>
<proteinExistence type="predicted"/>
<gene>
    <name evidence="1" type="ORF">PHYBOEH_003271</name>
</gene>
<evidence type="ECO:0000313" key="1">
    <source>
        <dbReference type="EMBL" id="KAG7395741.1"/>
    </source>
</evidence>
<accession>A0A8T1WR87</accession>
<dbReference type="Proteomes" id="UP000693981">
    <property type="component" value="Unassembled WGS sequence"/>
</dbReference>
<comment type="caution">
    <text evidence="1">The sequence shown here is derived from an EMBL/GenBank/DDBJ whole genome shotgun (WGS) entry which is preliminary data.</text>
</comment>
<dbReference type="AlphaFoldDB" id="A0A8T1WR87"/>
<protein>
    <submittedName>
        <fullName evidence="1">Uncharacterized protein</fullName>
    </submittedName>
</protein>
<name>A0A8T1WR87_9STRA</name>
<dbReference type="EMBL" id="JAGDFL010000190">
    <property type="protein sequence ID" value="KAG7395741.1"/>
    <property type="molecule type" value="Genomic_DNA"/>
</dbReference>